<dbReference type="AlphaFoldDB" id="R3WZG8"/>
<dbReference type="STRING" id="154621.RV11_GL002667"/>
<dbReference type="RefSeq" id="WP_010767349.1">
    <property type="nucleotide sequence ID" value="NZ_ASWE01000004.1"/>
</dbReference>
<dbReference type="PATRIC" id="fig|1158610.3.peg.650"/>
<dbReference type="OrthoDB" id="2186567at2"/>
<comment type="caution">
    <text evidence="1">The sequence shown here is derived from an EMBL/GenBank/DDBJ whole genome shotgun (WGS) entry which is preliminary data.</text>
</comment>
<gene>
    <name evidence="1" type="ORF">UC3_00676</name>
</gene>
<organism evidence="1 2">
    <name type="scientific">Enterococcus phoeniculicola ATCC BAA-412</name>
    <dbReference type="NCBI Taxonomy" id="1158610"/>
    <lineage>
        <taxon>Bacteria</taxon>
        <taxon>Bacillati</taxon>
        <taxon>Bacillota</taxon>
        <taxon>Bacilli</taxon>
        <taxon>Lactobacillales</taxon>
        <taxon>Enterococcaceae</taxon>
        <taxon>Enterococcus</taxon>
    </lineage>
</organism>
<accession>R3WZG8</accession>
<sequence length="231" mass="25357">MKKIILIAVIFIGGIFYSTTAKASVFGREEIPADTQETYFQENFLSEFSDSDKLTVLPDGGVLHGRATVSSVDDPSIIISTYDSATDSQAISVGELKKLYKAEKELSDLGYVYLSTDDKSTSVPTKIMSLDYGASYSSNKFTGSGWRFGGFLFKAINSPFPNLIWSSHVDSGLVGTKSQANYTHDNGSQSVYQGVFVNVDQRLSVSNTRVYYSYSPKDGTYYFVGNVDSKL</sequence>
<dbReference type="EMBL" id="AJAT01000009">
    <property type="protein sequence ID" value="EOL47145.1"/>
    <property type="molecule type" value="Genomic_DNA"/>
</dbReference>
<dbReference type="eggNOG" id="ENOG502ZI6E">
    <property type="taxonomic scope" value="Bacteria"/>
</dbReference>
<proteinExistence type="predicted"/>
<protein>
    <submittedName>
        <fullName evidence="1">Uncharacterized protein</fullName>
    </submittedName>
</protein>
<evidence type="ECO:0000313" key="1">
    <source>
        <dbReference type="EMBL" id="EOL47145.1"/>
    </source>
</evidence>
<dbReference type="HOGENOM" id="CLU_104993_0_0_9"/>
<name>R3WZG8_9ENTE</name>
<keyword evidence="2" id="KW-1185">Reference proteome</keyword>
<dbReference type="Proteomes" id="UP000013785">
    <property type="component" value="Unassembled WGS sequence"/>
</dbReference>
<evidence type="ECO:0000313" key="2">
    <source>
        <dbReference type="Proteomes" id="UP000013785"/>
    </source>
</evidence>
<reference evidence="1 2" key="1">
    <citation type="submission" date="2013-02" db="EMBL/GenBank/DDBJ databases">
        <title>The Genome Sequence of Enterococcus phoeniculicola BAA-412.</title>
        <authorList>
            <consortium name="The Broad Institute Genome Sequencing Platform"/>
            <consortium name="The Broad Institute Genome Sequencing Center for Infectious Disease"/>
            <person name="Earl A.M."/>
            <person name="Gilmore M.S."/>
            <person name="Lebreton F."/>
            <person name="Walker B."/>
            <person name="Young S.K."/>
            <person name="Zeng Q."/>
            <person name="Gargeya S."/>
            <person name="Fitzgerald M."/>
            <person name="Haas B."/>
            <person name="Abouelleil A."/>
            <person name="Alvarado L."/>
            <person name="Arachchi H.M."/>
            <person name="Berlin A.M."/>
            <person name="Chapman S.B."/>
            <person name="Dewar J."/>
            <person name="Goldberg J."/>
            <person name="Griggs A."/>
            <person name="Gujja S."/>
            <person name="Hansen M."/>
            <person name="Howarth C."/>
            <person name="Imamovic A."/>
            <person name="Larimer J."/>
            <person name="McCowan C."/>
            <person name="Murphy C."/>
            <person name="Neiman D."/>
            <person name="Pearson M."/>
            <person name="Priest M."/>
            <person name="Roberts A."/>
            <person name="Saif S."/>
            <person name="Shea T."/>
            <person name="Sisk P."/>
            <person name="Sykes S."/>
            <person name="Wortman J."/>
            <person name="Nusbaum C."/>
            <person name="Birren B."/>
        </authorList>
    </citation>
    <scope>NUCLEOTIDE SEQUENCE [LARGE SCALE GENOMIC DNA]</scope>
    <source>
        <strain evidence="1 2">ATCC BAA-412</strain>
    </source>
</reference>